<sequence length="331" mass="35584">MINVAILSFWHVHAKDYVLQAQQHPDLSIKAVWDEDPGRGRAKAEELGVPFYGELPVLLAEPGIDAVIVTAPTTMHREIMIAAANAGKHIFTEKVLAQTIRECNEIVAAVRDAGVMLTVSLPRLNTAFAQAAREVIGKGLLGSLTLARVRLAHKGALTENGLPAYFYDPQQSAGGAMIDLGCHPMILARFLLGMPEIVSASYGYVTGREVEDNAVAVLSYRDGALGIVEAGFVNPLSPFTLEVHGTKGSLQYSTHSRKVIVASTENGAEPIVEWPLPEALHSAMEQWVDHIVTGEPGSFNTEMALDLTRLMEASNLSARSGAAVRIADLSE</sequence>
<evidence type="ECO:0000259" key="3">
    <source>
        <dbReference type="Pfam" id="PF22725"/>
    </source>
</evidence>
<dbReference type="InterPro" id="IPR055170">
    <property type="entry name" value="GFO_IDH_MocA-like_dom"/>
</dbReference>
<evidence type="ECO:0000259" key="2">
    <source>
        <dbReference type="Pfam" id="PF01408"/>
    </source>
</evidence>
<dbReference type="GO" id="GO:0016491">
    <property type="term" value="F:oxidoreductase activity"/>
    <property type="evidence" value="ECO:0007669"/>
    <property type="project" value="UniProtKB-KW"/>
</dbReference>
<evidence type="ECO:0000313" key="4">
    <source>
        <dbReference type="EMBL" id="MBB3125641.1"/>
    </source>
</evidence>
<dbReference type="AlphaFoldDB" id="A0A839TG06"/>
<gene>
    <name evidence="4" type="ORF">FHS19_000295</name>
</gene>
<evidence type="ECO:0000256" key="1">
    <source>
        <dbReference type="ARBA" id="ARBA00023002"/>
    </source>
</evidence>
<dbReference type="PANTHER" id="PTHR43818:SF11">
    <property type="entry name" value="BCDNA.GH03377"/>
    <property type="match status" value="1"/>
</dbReference>
<dbReference type="Proteomes" id="UP000517523">
    <property type="component" value="Unassembled WGS sequence"/>
</dbReference>
<comment type="caution">
    <text evidence="4">The sequence shown here is derived from an EMBL/GenBank/DDBJ whole genome shotgun (WGS) entry which is preliminary data.</text>
</comment>
<dbReference type="Pfam" id="PF22725">
    <property type="entry name" value="GFO_IDH_MocA_C3"/>
    <property type="match status" value="1"/>
</dbReference>
<proteinExistence type="predicted"/>
<dbReference type="InterPro" id="IPR050463">
    <property type="entry name" value="Gfo/Idh/MocA_oxidrdct_glycsds"/>
</dbReference>
<dbReference type="EMBL" id="JACHXJ010000001">
    <property type="protein sequence ID" value="MBB3125641.1"/>
    <property type="molecule type" value="Genomic_DNA"/>
</dbReference>
<keyword evidence="1" id="KW-0560">Oxidoreductase</keyword>
<dbReference type="Pfam" id="PF01408">
    <property type="entry name" value="GFO_IDH_MocA"/>
    <property type="match status" value="1"/>
</dbReference>
<reference evidence="4 5" key="1">
    <citation type="submission" date="2020-08" db="EMBL/GenBank/DDBJ databases">
        <title>Genomic Encyclopedia of Type Strains, Phase III (KMG-III): the genomes of soil and plant-associated and newly described type strains.</title>
        <authorList>
            <person name="Whitman W."/>
        </authorList>
    </citation>
    <scope>NUCLEOTIDE SEQUENCE [LARGE SCALE GENOMIC DNA]</scope>
    <source>
        <strain evidence="4 5">CECT 5831</strain>
    </source>
</reference>
<organism evidence="4 5">
    <name type="scientific">Paenibacillus rhizosphaerae</name>
    <dbReference type="NCBI Taxonomy" id="297318"/>
    <lineage>
        <taxon>Bacteria</taxon>
        <taxon>Bacillati</taxon>
        <taxon>Bacillota</taxon>
        <taxon>Bacilli</taxon>
        <taxon>Bacillales</taxon>
        <taxon>Paenibacillaceae</taxon>
        <taxon>Paenibacillus</taxon>
    </lineage>
</organism>
<name>A0A839TG06_9BACL</name>
<accession>A0A839TG06</accession>
<dbReference type="PANTHER" id="PTHR43818">
    <property type="entry name" value="BCDNA.GH03377"/>
    <property type="match status" value="1"/>
</dbReference>
<dbReference type="SUPFAM" id="SSF51735">
    <property type="entry name" value="NAD(P)-binding Rossmann-fold domains"/>
    <property type="match status" value="1"/>
</dbReference>
<dbReference type="InterPro" id="IPR036291">
    <property type="entry name" value="NAD(P)-bd_dom_sf"/>
</dbReference>
<protein>
    <submittedName>
        <fullName evidence="4">Putative dehydrogenase</fullName>
    </submittedName>
</protein>
<dbReference type="SUPFAM" id="SSF55347">
    <property type="entry name" value="Glyceraldehyde-3-phosphate dehydrogenase-like, C-terminal domain"/>
    <property type="match status" value="1"/>
</dbReference>
<feature type="domain" description="GFO/IDH/MocA-like oxidoreductase" evidence="3">
    <location>
        <begin position="130"/>
        <end position="250"/>
    </location>
</feature>
<evidence type="ECO:0000313" key="5">
    <source>
        <dbReference type="Proteomes" id="UP000517523"/>
    </source>
</evidence>
<dbReference type="Gene3D" id="3.30.360.10">
    <property type="entry name" value="Dihydrodipicolinate Reductase, domain 2"/>
    <property type="match status" value="1"/>
</dbReference>
<dbReference type="InterPro" id="IPR000683">
    <property type="entry name" value="Gfo/Idh/MocA-like_OxRdtase_N"/>
</dbReference>
<dbReference type="RefSeq" id="WP_183577581.1">
    <property type="nucleotide sequence ID" value="NZ_JACHXJ010000001.1"/>
</dbReference>
<dbReference type="Gene3D" id="3.40.50.720">
    <property type="entry name" value="NAD(P)-binding Rossmann-like Domain"/>
    <property type="match status" value="1"/>
</dbReference>
<dbReference type="GO" id="GO:0000166">
    <property type="term" value="F:nucleotide binding"/>
    <property type="evidence" value="ECO:0007669"/>
    <property type="project" value="InterPro"/>
</dbReference>
<feature type="domain" description="Gfo/Idh/MocA-like oxidoreductase N-terminal" evidence="2">
    <location>
        <begin position="16"/>
        <end position="119"/>
    </location>
</feature>